<dbReference type="GO" id="GO:0042254">
    <property type="term" value="P:ribosome biogenesis"/>
    <property type="evidence" value="ECO:0007669"/>
    <property type="project" value="TreeGrafter"/>
</dbReference>
<dbReference type="FunFam" id="3.40.50.300:FF:000567">
    <property type="entry name" value="ATPase, AAA family protein"/>
    <property type="match status" value="1"/>
</dbReference>
<evidence type="ECO:0000256" key="4">
    <source>
        <dbReference type="ARBA" id="ARBA00022741"/>
    </source>
</evidence>
<organism evidence="9 10">
    <name type="scientific">Chroomonas mesostigmatica CCMP1168</name>
    <dbReference type="NCBI Taxonomy" id="1195612"/>
    <lineage>
        <taxon>Eukaryota</taxon>
        <taxon>Cryptophyceae</taxon>
        <taxon>Pyrenomonadales</taxon>
        <taxon>Chroomonadaceae</taxon>
        <taxon>Chroomonas</taxon>
    </lineage>
</organism>
<geneLocation type="nucleomorph" evidence="9"/>
<comment type="subcellular location">
    <subcellularLocation>
        <location evidence="2">Cytoplasm</location>
    </subcellularLocation>
    <subcellularLocation>
        <location evidence="1">Plastid</location>
        <location evidence="1">Chloroplast</location>
    </subcellularLocation>
</comment>
<evidence type="ECO:0000256" key="1">
    <source>
        <dbReference type="ARBA" id="ARBA00004229"/>
    </source>
</evidence>
<gene>
    <name evidence="9" type="primary">cdc48</name>
    <name evidence="9" type="ORF">CMESO_144</name>
</gene>
<dbReference type="GO" id="GO:0005524">
    <property type="term" value="F:ATP binding"/>
    <property type="evidence" value="ECO:0007669"/>
    <property type="project" value="UniProtKB-KW"/>
</dbReference>
<reference evidence="9 10" key="1">
    <citation type="journal article" date="2012" name="Genome Biol. Evol.">
        <title>Nucleomorph genome sequence of the cryptophyte alga Chroomonas mesostigmatica CCMP1168 reveals lineage-specific gene loss and genome complexity.</title>
        <authorList>
            <person name="Moore C.E."/>
            <person name="Curtis B."/>
            <person name="Mills T."/>
            <person name="Tanifuji G."/>
            <person name="Archibald J.M."/>
        </authorList>
    </citation>
    <scope>NUCLEOTIDE SEQUENCE [LARGE SCALE GENOMIC DNA]</scope>
    <source>
        <strain evidence="9 10">CCMP1168</strain>
    </source>
</reference>
<sequence length="655" mass="74996">MNLVKEETYFHFIFNIKFFQLSLLSQMPFYLRENLVFHLVNQNFFYLRQCQMIDLHKIDSNKFFLFYYNSNKKKVEKKKIFVKKMLNQKKYQKNFFIEKNFKTQSFLRYRDFAGINYFIKNIQELIEWPLKYSSFYKKLGISPTRGILFNGPPGTGKTLLANVIAGELKLPFFCIFPSSLASSFSGQSEKKIQEIFYFAKKCSPSIIFIDEIDTVIGSRENTNKETDKKIIGQLLVCIDKIDDSGTKPVVVLGATNKINSIDPSLRRPGRFDRELEFKAPDFLGRLSILKNFSKTISFDKDINLDYYAEKTFGFVSGDLSGLIITAGMLAISRVGTVSLKGKYRTKNTKFLNKINIKKIDFERAFCQLEPGITRHGFVRSSKIGWKNIGGMNQIRKIMSKYIIEPIKKIVTNTSEKIKGTGILLFGPPGCGKTLIAKAVANESHANFISIKGPEIFDKFLGESEKEIRSIFNKARSCAPTVIFFDEIDSITTKRTNESNNHQNSASERILNQLLTEMDGYDFNESIFIIGATNRPHIIDKAVLRPGRIDKFLLVSLPNEKERVQILETIFSRTFKLPFLELKIFTEKTCSGFSGADLESSVKEGVVNAFEKKILYCRIMANTTSIYTNYFSLLGSKNFLNGIEVVKKNLHSNKMV</sequence>
<dbReference type="Gene3D" id="3.40.50.300">
    <property type="entry name" value="P-loop containing nucleotide triphosphate hydrolases"/>
    <property type="match status" value="2"/>
</dbReference>
<keyword evidence="9" id="KW-0132">Cell division</keyword>
<dbReference type="SUPFAM" id="SSF52540">
    <property type="entry name" value="P-loop containing nucleoside triphosphate hydrolases"/>
    <property type="match status" value="2"/>
</dbReference>
<dbReference type="PROSITE" id="PS00674">
    <property type="entry name" value="AAA"/>
    <property type="match status" value="2"/>
</dbReference>
<dbReference type="GO" id="GO:1990275">
    <property type="term" value="F:preribosome binding"/>
    <property type="evidence" value="ECO:0007669"/>
    <property type="project" value="TreeGrafter"/>
</dbReference>
<keyword evidence="6" id="KW-0175">Coiled coil</keyword>
<dbReference type="FunFam" id="3.40.50.300:FF:001025">
    <property type="entry name" value="ATPase family, AAA domain-containing 2B"/>
    <property type="match status" value="1"/>
</dbReference>
<dbReference type="GO" id="GO:0009507">
    <property type="term" value="C:chloroplast"/>
    <property type="evidence" value="ECO:0007669"/>
    <property type="project" value="UniProtKB-SubCell"/>
</dbReference>
<dbReference type="PANTHER" id="PTHR23077">
    <property type="entry name" value="AAA-FAMILY ATPASE"/>
    <property type="match status" value="1"/>
</dbReference>
<keyword evidence="4 7" id="KW-0547">Nucleotide-binding</keyword>
<evidence type="ECO:0000256" key="7">
    <source>
        <dbReference type="RuleBase" id="RU003651"/>
    </source>
</evidence>
<evidence type="ECO:0000256" key="3">
    <source>
        <dbReference type="ARBA" id="ARBA00022490"/>
    </source>
</evidence>
<dbReference type="InterPro" id="IPR003960">
    <property type="entry name" value="ATPase_AAA_CS"/>
</dbReference>
<keyword evidence="9" id="KW-0131">Cell cycle</keyword>
<dbReference type="Proteomes" id="UP000243348">
    <property type="component" value="Nucleomorph 1"/>
</dbReference>
<dbReference type="GO" id="GO:0003723">
    <property type="term" value="F:RNA binding"/>
    <property type="evidence" value="ECO:0007669"/>
    <property type="project" value="TreeGrafter"/>
</dbReference>
<evidence type="ECO:0000259" key="8">
    <source>
        <dbReference type="SMART" id="SM00382"/>
    </source>
</evidence>
<dbReference type="GO" id="GO:0005634">
    <property type="term" value="C:nucleus"/>
    <property type="evidence" value="ECO:0007669"/>
    <property type="project" value="TreeGrafter"/>
</dbReference>
<evidence type="ECO:0000313" key="9">
    <source>
        <dbReference type="EMBL" id="AFP65333.1"/>
    </source>
</evidence>
<dbReference type="GO" id="GO:0016887">
    <property type="term" value="F:ATP hydrolysis activity"/>
    <property type="evidence" value="ECO:0007669"/>
    <property type="project" value="InterPro"/>
</dbReference>
<evidence type="ECO:0000256" key="6">
    <source>
        <dbReference type="ARBA" id="ARBA00023054"/>
    </source>
</evidence>
<dbReference type="Pfam" id="PF00004">
    <property type="entry name" value="AAA"/>
    <property type="match status" value="2"/>
</dbReference>
<dbReference type="EMBL" id="CP003680">
    <property type="protein sequence ID" value="AFP65333.1"/>
    <property type="molecule type" value="Genomic_DNA"/>
</dbReference>
<name>J7G7Q4_9CRYP</name>
<comment type="similarity">
    <text evidence="7">Belongs to the AAA ATPase family.</text>
</comment>
<proteinExistence type="inferred from homology"/>
<dbReference type="Gene3D" id="1.10.8.60">
    <property type="match status" value="2"/>
</dbReference>
<dbReference type="PANTHER" id="PTHR23077:SF171">
    <property type="entry name" value="NUCLEAR VALOSIN-CONTAINING PROTEIN-LIKE"/>
    <property type="match status" value="1"/>
</dbReference>
<dbReference type="SMART" id="SM00382">
    <property type="entry name" value="AAA"/>
    <property type="match status" value="2"/>
</dbReference>
<dbReference type="InterPro" id="IPR050168">
    <property type="entry name" value="AAA_ATPase_domain"/>
</dbReference>
<accession>J7G7Q4</accession>
<feature type="domain" description="AAA+ ATPase" evidence="8">
    <location>
        <begin position="418"/>
        <end position="558"/>
    </location>
</feature>
<dbReference type="AlphaFoldDB" id="J7G7Q4"/>
<evidence type="ECO:0000256" key="5">
    <source>
        <dbReference type="ARBA" id="ARBA00022840"/>
    </source>
</evidence>
<dbReference type="InterPro" id="IPR027417">
    <property type="entry name" value="P-loop_NTPase"/>
</dbReference>
<protein>
    <submittedName>
        <fullName evidence="9">Cell division control protein 48</fullName>
    </submittedName>
</protein>
<dbReference type="InterPro" id="IPR003593">
    <property type="entry name" value="AAA+_ATPase"/>
</dbReference>
<dbReference type="InterPro" id="IPR003959">
    <property type="entry name" value="ATPase_AAA_core"/>
</dbReference>
<dbReference type="GO" id="GO:0051301">
    <property type="term" value="P:cell division"/>
    <property type="evidence" value="ECO:0007669"/>
    <property type="project" value="UniProtKB-KW"/>
</dbReference>
<keyword evidence="9" id="KW-0542">Nucleomorph</keyword>
<keyword evidence="5 7" id="KW-0067">ATP-binding</keyword>
<evidence type="ECO:0000256" key="2">
    <source>
        <dbReference type="ARBA" id="ARBA00004496"/>
    </source>
</evidence>
<evidence type="ECO:0000313" key="10">
    <source>
        <dbReference type="Proteomes" id="UP000243348"/>
    </source>
</evidence>
<keyword evidence="3" id="KW-0963">Cytoplasm</keyword>
<feature type="domain" description="AAA+ ATPase" evidence="8">
    <location>
        <begin position="143"/>
        <end position="281"/>
    </location>
</feature>